<organism evidence="4 5">
    <name type="scientific">Pseudomonas lini</name>
    <dbReference type="NCBI Taxonomy" id="163011"/>
    <lineage>
        <taxon>Bacteria</taxon>
        <taxon>Pseudomonadati</taxon>
        <taxon>Pseudomonadota</taxon>
        <taxon>Gammaproteobacteria</taxon>
        <taxon>Pseudomonadales</taxon>
        <taxon>Pseudomonadaceae</taxon>
        <taxon>Pseudomonas</taxon>
    </lineage>
</organism>
<evidence type="ECO:0000313" key="5">
    <source>
        <dbReference type="Proteomes" id="UP000284168"/>
    </source>
</evidence>
<dbReference type="RefSeq" id="WP_123722687.1">
    <property type="nucleotide sequence ID" value="NZ_MOBN01000041.1"/>
</dbReference>
<evidence type="ECO:0000313" key="4">
    <source>
        <dbReference type="EMBL" id="RON22504.1"/>
    </source>
</evidence>
<dbReference type="InterPro" id="IPR000182">
    <property type="entry name" value="GNAT_dom"/>
</dbReference>
<gene>
    <name evidence="4" type="ORF">BK663_25845</name>
</gene>
<dbReference type="SUPFAM" id="SSF55729">
    <property type="entry name" value="Acyl-CoA N-acyltransferases (Nat)"/>
    <property type="match status" value="1"/>
</dbReference>
<dbReference type="PANTHER" id="PTHR43800:SF1">
    <property type="entry name" value="PEPTIDYL-LYSINE N-ACETYLTRANSFERASE YJAB"/>
    <property type="match status" value="1"/>
</dbReference>
<keyword evidence="1 4" id="KW-0808">Transferase</keyword>
<sequence>MNFTVRRAQSADASTLPAIERSAAALFRCDPSLAWLADAAVPDAEDHQMAIEKEQVWVTQSADNELMGFLSAIEVDNELHIQEISVSQQFQGQGAGRKLLLTALEHARKRELHGLTLTTFRDLPWNEPFYRQFGFETLGPAEIGPRLTTVLNNEINHGLPGERRCAMRLKLR</sequence>
<dbReference type="CDD" id="cd04301">
    <property type="entry name" value="NAT_SF"/>
    <property type="match status" value="1"/>
</dbReference>
<evidence type="ECO:0000259" key="3">
    <source>
        <dbReference type="PROSITE" id="PS51186"/>
    </source>
</evidence>
<comment type="caution">
    <text evidence="4">The sequence shown here is derived from an EMBL/GenBank/DDBJ whole genome shotgun (WGS) entry which is preliminary data.</text>
</comment>
<dbReference type="Proteomes" id="UP000284168">
    <property type="component" value="Unassembled WGS sequence"/>
</dbReference>
<feature type="domain" description="N-acetyltransferase" evidence="3">
    <location>
        <begin position="3"/>
        <end position="172"/>
    </location>
</feature>
<dbReference type="GO" id="GO:0016747">
    <property type="term" value="F:acyltransferase activity, transferring groups other than amino-acyl groups"/>
    <property type="evidence" value="ECO:0007669"/>
    <property type="project" value="InterPro"/>
</dbReference>
<evidence type="ECO:0000256" key="2">
    <source>
        <dbReference type="ARBA" id="ARBA00023315"/>
    </source>
</evidence>
<reference evidence="4 5" key="1">
    <citation type="submission" date="2016-10" db="EMBL/GenBank/DDBJ databases">
        <title>Comparative genome analysis of multiple Pseudomonas spp. focuses on biocontrol and plant growth promoting traits.</title>
        <authorList>
            <person name="Tao X.-Y."/>
            <person name="Taylor C.G."/>
        </authorList>
    </citation>
    <scope>NUCLEOTIDE SEQUENCE [LARGE SCALE GENOMIC DNA]</scope>
    <source>
        <strain evidence="4 5">48C10</strain>
    </source>
</reference>
<proteinExistence type="predicted"/>
<dbReference type="EMBL" id="MOBN01000041">
    <property type="protein sequence ID" value="RON22504.1"/>
    <property type="molecule type" value="Genomic_DNA"/>
</dbReference>
<dbReference type="InterPro" id="IPR016181">
    <property type="entry name" value="Acyl_CoA_acyltransferase"/>
</dbReference>
<name>A0A423IAT0_9PSED</name>
<dbReference type="Gene3D" id="3.40.630.30">
    <property type="match status" value="1"/>
</dbReference>
<keyword evidence="2" id="KW-0012">Acyltransferase</keyword>
<dbReference type="Pfam" id="PF00583">
    <property type="entry name" value="Acetyltransf_1"/>
    <property type="match status" value="1"/>
</dbReference>
<evidence type="ECO:0000256" key="1">
    <source>
        <dbReference type="ARBA" id="ARBA00022679"/>
    </source>
</evidence>
<dbReference type="PANTHER" id="PTHR43800">
    <property type="entry name" value="PEPTIDYL-LYSINE N-ACETYLTRANSFERASE YJAB"/>
    <property type="match status" value="1"/>
</dbReference>
<protein>
    <submittedName>
        <fullName evidence="4">GNAT family N-acetyltransferase</fullName>
    </submittedName>
</protein>
<dbReference type="PROSITE" id="PS51186">
    <property type="entry name" value="GNAT"/>
    <property type="match status" value="1"/>
</dbReference>
<accession>A0A423IAT0</accession>
<dbReference type="AlphaFoldDB" id="A0A423IAT0"/>